<dbReference type="GO" id="GO:0140096">
    <property type="term" value="F:catalytic activity, acting on a protein"/>
    <property type="evidence" value="ECO:0007669"/>
    <property type="project" value="UniProtKB-ARBA"/>
</dbReference>
<name>A0A178ER71_TRIRU</name>
<dbReference type="InterPro" id="IPR029023">
    <property type="entry name" value="Tensin_phosphatase"/>
</dbReference>
<dbReference type="Gene3D" id="3.90.190.10">
    <property type="entry name" value="Protein tyrosine phosphatase superfamily"/>
    <property type="match status" value="1"/>
</dbReference>
<feature type="compositionally biased region" description="Basic and acidic residues" evidence="10">
    <location>
        <begin position="769"/>
        <end position="779"/>
    </location>
</feature>
<evidence type="ECO:0000256" key="10">
    <source>
        <dbReference type="SAM" id="MobiDB-lite"/>
    </source>
</evidence>
<reference evidence="14 15" key="1">
    <citation type="submission" date="2016-05" db="EMBL/GenBank/DDBJ databases">
        <title>Genome sequencing of Trichophyton rubrum CMCC(F)T1i isolated from hair.</title>
        <authorList>
            <person name="Zhan P."/>
            <person name="Tao Y."/>
            <person name="Liu W."/>
        </authorList>
    </citation>
    <scope>NUCLEOTIDE SEQUENCE [LARGE SCALE GENOMIC DNA]</scope>
    <source>
        <strain evidence="15">CMCC(F)T1i</strain>
    </source>
</reference>
<evidence type="ECO:0000256" key="5">
    <source>
        <dbReference type="ARBA" id="ARBA00022963"/>
    </source>
</evidence>
<dbReference type="PANTHER" id="PTHR10728">
    <property type="entry name" value="CYTOSOLIC PHOSPHOLIPASE A2"/>
    <property type="match status" value="1"/>
</dbReference>
<dbReference type="InterPro" id="IPR016130">
    <property type="entry name" value="Tyr_Pase_AS"/>
</dbReference>
<keyword evidence="6 8" id="KW-0443">Lipid metabolism</keyword>
<feature type="region of interest" description="Disordered" evidence="10">
    <location>
        <begin position="1682"/>
        <end position="1731"/>
    </location>
</feature>
<dbReference type="InterPro" id="IPR003595">
    <property type="entry name" value="Tyr_Pase_cat"/>
</dbReference>
<dbReference type="PROSITE" id="PS00383">
    <property type="entry name" value="TYR_PHOSPHATASE_1"/>
    <property type="match status" value="1"/>
</dbReference>
<feature type="region of interest" description="Disordered" evidence="10">
    <location>
        <begin position="67"/>
        <end position="90"/>
    </location>
</feature>
<keyword evidence="5 8" id="KW-0442">Lipid degradation</keyword>
<evidence type="ECO:0000256" key="6">
    <source>
        <dbReference type="ARBA" id="ARBA00023098"/>
    </source>
</evidence>
<dbReference type="GO" id="GO:0004622">
    <property type="term" value="F:phosphatidylcholine lysophospholipase activity"/>
    <property type="evidence" value="ECO:0007669"/>
    <property type="project" value="UniProtKB-EC"/>
</dbReference>
<dbReference type="InterPro" id="IPR029021">
    <property type="entry name" value="Prot-tyrosine_phosphatase-like"/>
</dbReference>
<keyword evidence="3" id="KW-0677">Repeat</keyword>
<feature type="compositionally biased region" description="Polar residues" evidence="10">
    <location>
        <begin position="1683"/>
        <end position="1694"/>
    </location>
</feature>
<dbReference type="InterPro" id="IPR057027">
    <property type="entry name" value="TPR_mt"/>
</dbReference>
<feature type="region of interest" description="Disordered" evidence="10">
    <location>
        <begin position="883"/>
        <end position="937"/>
    </location>
</feature>
<dbReference type="VEuPathDB" id="FungiDB:TERG_03747"/>
<evidence type="ECO:0000256" key="8">
    <source>
        <dbReference type="PROSITE-ProRule" id="PRU00555"/>
    </source>
</evidence>
<feature type="region of interest" description="Disordered" evidence="10">
    <location>
        <begin position="769"/>
        <end position="791"/>
    </location>
</feature>
<dbReference type="InterPro" id="IPR002642">
    <property type="entry name" value="LysoPLipase_cat_dom"/>
</dbReference>
<dbReference type="SMART" id="SM00022">
    <property type="entry name" value="PLAc"/>
    <property type="match status" value="1"/>
</dbReference>
<sequence length="1923" mass="213681">MGTARFLQARWRQALKGALFVSGSASIALLGKQSVRCDAGRSTAVWNAKKTSQTPEESVLDKLVKSGVQSGKKENKDNADAGGDAEPKSAWETMTDRLGTAEGYFSSSDWSADWSAVFKDYISPGWTFFSPDILRNLQRELSMAPGSVADDVWKEACDPSFNPSIVEEASVRIGGTLCPEEEAFLSDRRKVVARNLASYLGLPEDEVHPDDIPVIAMCASGGGLRALIAGTGSYMAAKEAGLWDCLTYTSGVSGSCWLQTLFNSSIGGQDFGKMIDHLKARLHTHIAFPPEALDILTTPPTNKYLLRGVIEKLKGDPKADFGFVDVYGILLAARLMVPQDTAALNDSDLQLSSQRAVVKGGANPMPIYTAVRHEIPKPSKPGAYEDELEEISKRESWFQWFEFTPYELFCEEFAAGIPTWAVGRNFKNGKGISAAHGYAVPELRVPALMGVWGSAFCATLAHYYREIRPAFMGLAGFSSIDALIEGKSEDLTRVHPIDPATVPNFVLGMEGKLPDSCPDSVFQDSHLRLMDAGMSNNLPIYPLLRPGRNVDLIVAFDVSADSKEANWLSVVDGYAHQRGIKGWPIGAGWPKSNASPEETADIIAEEAQLTKEEADKKVAVAQKASRERTPDSRGNDPDLTFCNIWLGTTEERISSAEPPPSKRLFHEAALNEKDSEFQLTQPHAGIAVAYFPLLPNPACLALPDPDKDEPDAERKILDPLEEDYLSTWNFIYTAEQIDSAVHLAKCNFSEGEDQLKRVVRGIYERKKRERLQREKDTARTSKTAGAQEPSRDHFATSRFFLLKSQSKLRESEEQSMSTRTVAIDGLWLCFRPSLGRLLSESPRQRFPADNAAPSPRRRAFHCSPRSAFSAAFNQLSIAKPVNSSMPESYTAEGSQGKEQTGSKSKSASSLHRTPRPREQKTVRKLLRQSKIPSDLSQRTEGNLENILQNVVEKLPNHTAALDVVTELVRRRHVRPQTRHYRAMILANTQCIRGSAKQVEALLDDMKENGIMVDSGTLHAALKALAVHPDYLLRSEIIRKLRERWISLSPTGWHNIVTGYIREGQFEMALETLEHMELQHVPVQGWLHSLLLYNLAEYGEFEEVLHLLRSRVEAGLTLSPNLWHRLLDISSAAMHPELTQFIWEQQVELGHLNPPYGICDNVLAISARTGNARLAASVFKVLGNRNGVLTLNDYESLVDTYVESGDVESAIRILCSMDSSSIGVKTGSTRSLLSHLIMTGSKPTDVWDTFKRMKKEEDLVFPLPLLNVALELCAHLGDAKTAWDLYRELHTLCSSSVETSTFNILFKACRGSNDADLAGYFVQEMIQMKILPDRKTYENLVLLCVEISRFETAYKYLVEMSGSGFELSRQAKEDIRAKCDGQEDPHASKIIHDSAVRKPASRGIIRPHRVRRSFTIPARGKGVEPGEVKRIDATGQDDDGRQGRHQIVKFTEYNGPRNQHPEASLDLCYVTDDIIATSGPSSTYPKRAYRNPTEDLVRFLDSKHGEDWSIFEFRAEGTGYPDDEVYGRIHHFPWPDHHPPPFGLIPSLMASMRNWINGEGKGKRVAVVHCKAGKGRSGTVACSYLISEQGWSAEDAMKQFTERRMRAGFGAGVSIPSQVRWVNYVERWKNVFSKIYVERPVEIVEIHIWGLRKGLKIDVEGFVDEGRKIKRFHRFGKDEFFYQNGGSVPQDASSSGEEEQEKGADKPDVSSSNASSTPVQSARELTEPEPVTEAAWSALASAPADSTDNVVLRPKNPVIVPTSDVNIDFERRAVVSYTDWSMITSVGHVWFNAYFEGGHDHDSGVFEIDWEAMDGIKGTSRKGIRSLERLKVVWRYHKTAKEEEAPSVGKEPEAQVPGAPPPGKVISEPGPGEEVPEGRAADWRGQEEDVEGGEERELLEPLRQQEEGENKESDSAAAQSVSKR</sequence>
<organism evidence="14 15">
    <name type="scientific">Trichophyton rubrum</name>
    <name type="common">Athlete's foot fungus</name>
    <name type="synonym">Epidermophyton rubrum</name>
    <dbReference type="NCBI Taxonomy" id="5551"/>
    <lineage>
        <taxon>Eukaryota</taxon>
        <taxon>Fungi</taxon>
        <taxon>Dikarya</taxon>
        <taxon>Ascomycota</taxon>
        <taxon>Pezizomycotina</taxon>
        <taxon>Eurotiomycetes</taxon>
        <taxon>Eurotiomycetidae</taxon>
        <taxon>Onygenales</taxon>
        <taxon>Arthrodermataceae</taxon>
        <taxon>Trichophyton</taxon>
    </lineage>
</organism>
<evidence type="ECO:0000256" key="7">
    <source>
        <dbReference type="ARBA" id="ARBA00049531"/>
    </source>
</evidence>
<dbReference type="InterPro" id="IPR011990">
    <property type="entry name" value="TPR-like_helical_dom_sf"/>
</dbReference>
<dbReference type="SUPFAM" id="SSF52151">
    <property type="entry name" value="FabD/lysophospholipase-like"/>
    <property type="match status" value="1"/>
</dbReference>
<dbReference type="Pfam" id="PF00782">
    <property type="entry name" value="DSPc"/>
    <property type="match status" value="1"/>
</dbReference>
<dbReference type="PROSITE" id="PS51181">
    <property type="entry name" value="PPASE_TENSIN"/>
    <property type="match status" value="1"/>
</dbReference>
<feature type="compositionally biased region" description="Polar residues" evidence="10">
    <location>
        <begin position="1708"/>
        <end position="1719"/>
    </location>
</feature>
<dbReference type="SMART" id="SM00404">
    <property type="entry name" value="PTPc_motif"/>
    <property type="match status" value="1"/>
</dbReference>
<dbReference type="InterPro" id="IPR000340">
    <property type="entry name" value="Dual-sp_phosphatase_cat-dom"/>
</dbReference>
<dbReference type="Proteomes" id="UP000243015">
    <property type="component" value="Unassembled WGS sequence"/>
</dbReference>
<dbReference type="Pfam" id="PF23276">
    <property type="entry name" value="TPR_24"/>
    <property type="match status" value="1"/>
</dbReference>
<dbReference type="PANTHER" id="PTHR10728:SF40">
    <property type="entry name" value="PATATIN FAMILY PROTEIN"/>
    <property type="match status" value="1"/>
</dbReference>
<evidence type="ECO:0000313" key="14">
    <source>
        <dbReference type="EMBL" id="OAL62494.1"/>
    </source>
</evidence>
<keyword evidence="4 8" id="KW-0378">Hydrolase</keyword>
<feature type="domain" description="PLA2c" evidence="13">
    <location>
        <begin position="163"/>
        <end position="567"/>
    </location>
</feature>
<dbReference type="Gene3D" id="1.25.40.10">
    <property type="entry name" value="Tetratricopeptide repeat domain"/>
    <property type="match status" value="2"/>
</dbReference>
<dbReference type="GO" id="GO:0005829">
    <property type="term" value="C:cytosol"/>
    <property type="evidence" value="ECO:0007669"/>
    <property type="project" value="TreeGrafter"/>
</dbReference>
<comment type="catalytic activity">
    <reaction evidence="7 9">
        <text>a 1-acyl-sn-glycero-3-phosphocholine + H2O = sn-glycerol 3-phosphocholine + a fatty acid + H(+)</text>
        <dbReference type="Rhea" id="RHEA:15177"/>
        <dbReference type="ChEBI" id="CHEBI:15377"/>
        <dbReference type="ChEBI" id="CHEBI:15378"/>
        <dbReference type="ChEBI" id="CHEBI:16870"/>
        <dbReference type="ChEBI" id="CHEBI:28868"/>
        <dbReference type="ChEBI" id="CHEBI:58168"/>
        <dbReference type="EC" id="3.1.1.5"/>
    </reaction>
</comment>
<dbReference type="VEuPathDB" id="FungiDB:TERG_03748"/>
<dbReference type="PROSITE" id="PS50056">
    <property type="entry name" value="TYR_PHOSPHATASE_2"/>
    <property type="match status" value="1"/>
</dbReference>
<dbReference type="GO" id="GO:0046475">
    <property type="term" value="P:glycerophospholipid catabolic process"/>
    <property type="evidence" value="ECO:0007669"/>
    <property type="project" value="TreeGrafter"/>
</dbReference>
<evidence type="ECO:0000256" key="9">
    <source>
        <dbReference type="RuleBase" id="RU362103"/>
    </source>
</evidence>
<dbReference type="Gene3D" id="3.40.1090.10">
    <property type="entry name" value="Cytosolic phospholipase A2 catalytic domain"/>
    <property type="match status" value="1"/>
</dbReference>
<evidence type="ECO:0000259" key="13">
    <source>
        <dbReference type="PROSITE" id="PS51210"/>
    </source>
</evidence>
<feature type="compositionally biased region" description="Basic and acidic residues" evidence="10">
    <location>
        <begin position="1875"/>
        <end position="1913"/>
    </location>
</feature>
<gene>
    <name evidence="14" type="ORF">A7C99_7080</name>
</gene>
<feature type="domain" description="Phosphatase tensin-type" evidence="12">
    <location>
        <begin position="1455"/>
        <end position="1631"/>
    </location>
</feature>
<feature type="compositionally biased region" description="Polar residues" evidence="10">
    <location>
        <begin position="883"/>
        <end position="911"/>
    </location>
</feature>
<dbReference type="EC" id="3.1.1.5" evidence="2 9"/>
<dbReference type="InterPro" id="IPR002885">
    <property type="entry name" value="PPR_rpt"/>
</dbReference>
<evidence type="ECO:0000313" key="15">
    <source>
        <dbReference type="Proteomes" id="UP000243015"/>
    </source>
</evidence>
<evidence type="ECO:0000256" key="4">
    <source>
        <dbReference type="ARBA" id="ARBA00022801"/>
    </source>
</evidence>
<dbReference type="EMBL" id="LHPM01000019">
    <property type="protein sequence ID" value="OAL62494.1"/>
    <property type="molecule type" value="Genomic_DNA"/>
</dbReference>
<evidence type="ECO:0000259" key="11">
    <source>
        <dbReference type="PROSITE" id="PS50056"/>
    </source>
</evidence>
<dbReference type="CDD" id="cd00147">
    <property type="entry name" value="cPLA2_like"/>
    <property type="match status" value="1"/>
</dbReference>
<evidence type="ECO:0000256" key="2">
    <source>
        <dbReference type="ARBA" id="ARBA00013274"/>
    </source>
</evidence>
<comment type="caution">
    <text evidence="14">The sequence shown here is derived from an EMBL/GenBank/DDBJ whole genome shotgun (WGS) entry which is preliminary data.</text>
</comment>
<dbReference type="InterPro" id="IPR016035">
    <property type="entry name" value="Acyl_Trfase/lysoPLipase"/>
</dbReference>
<proteinExistence type="inferred from homology"/>
<dbReference type="Pfam" id="PF01735">
    <property type="entry name" value="PLA2_B"/>
    <property type="match status" value="1"/>
</dbReference>
<accession>A0A178ER71</accession>
<feature type="compositionally biased region" description="Basic and acidic residues" evidence="10">
    <location>
        <begin position="71"/>
        <end position="89"/>
    </location>
</feature>
<protein>
    <recommendedName>
        <fullName evidence="2 9">Lysophospholipase</fullName>
        <ecNumber evidence="2 9">3.1.1.5</ecNumber>
    </recommendedName>
</protein>
<feature type="region of interest" description="Disordered" evidence="10">
    <location>
        <begin position="1840"/>
        <end position="1923"/>
    </location>
</feature>
<dbReference type="InterPro" id="IPR000387">
    <property type="entry name" value="Tyr_Pase_dom"/>
</dbReference>
<dbReference type="CDD" id="cd14497">
    <property type="entry name" value="PTP_PTEN-like"/>
    <property type="match status" value="1"/>
</dbReference>
<feature type="domain" description="Tyrosine specific protein phosphatases" evidence="11">
    <location>
        <begin position="1545"/>
        <end position="1603"/>
    </location>
</feature>
<dbReference type="Pfam" id="PF01535">
    <property type="entry name" value="PPR"/>
    <property type="match status" value="1"/>
</dbReference>
<evidence type="ECO:0000256" key="1">
    <source>
        <dbReference type="ARBA" id="ARBA00008780"/>
    </source>
</evidence>
<comment type="similarity">
    <text evidence="1 9">Belongs to the lysophospholipase family.</text>
</comment>
<dbReference type="SUPFAM" id="SSF52799">
    <property type="entry name" value="(Phosphotyrosine protein) phosphatases II"/>
    <property type="match status" value="1"/>
</dbReference>
<dbReference type="PROSITE" id="PS51210">
    <property type="entry name" value="PLA2C"/>
    <property type="match status" value="1"/>
</dbReference>
<evidence type="ECO:0000256" key="3">
    <source>
        <dbReference type="ARBA" id="ARBA00022737"/>
    </source>
</evidence>
<dbReference type="GO" id="GO:0004623">
    <property type="term" value="F:phospholipase A2 activity"/>
    <property type="evidence" value="ECO:0007669"/>
    <property type="project" value="TreeGrafter"/>
</dbReference>
<evidence type="ECO:0000259" key="12">
    <source>
        <dbReference type="PROSITE" id="PS51181"/>
    </source>
</evidence>